<dbReference type="RefSeq" id="WP_089277185.1">
    <property type="nucleotide sequence ID" value="NZ_FZON01000010.1"/>
</dbReference>
<sequence length="130" mass="13482">MRYTIAVHESLIEQANNLAAFIGAGPEDMQTFGASPWRNSEGAAFALASFVGPSDLPSALKTSLARPDWDVDGLVDLGAATAALAVLDLPDPETASAPMATKGRIAVVPRMEGPAAISALGLSYPKEEED</sequence>
<dbReference type="EMBL" id="FZON01000010">
    <property type="protein sequence ID" value="SNS29134.1"/>
    <property type="molecule type" value="Genomic_DNA"/>
</dbReference>
<protein>
    <submittedName>
        <fullName evidence="1">Uncharacterized protein</fullName>
    </submittedName>
</protein>
<evidence type="ECO:0000313" key="1">
    <source>
        <dbReference type="EMBL" id="SNS29134.1"/>
    </source>
</evidence>
<organism evidence="1 2">
    <name type="scientific">Antarctobacter heliothermus</name>
    <dbReference type="NCBI Taxonomy" id="74033"/>
    <lineage>
        <taxon>Bacteria</taxon>
        <taxon>Pseudomonadati</taxon>
        <taxon>Pseudomonadota</taxon>
        <taxon>Alphaproteobacteria</taxon>
        <taxon>Rhodobacterales</taxon>
        <taxon>Roseobacteraceae</taxon>
        <taxon>Antarctobacter</taxon>
    </lineage>
</organism>
<reference evidence="1 2" key="1">
    <citation type="submission" date="2017-06" db="EMBL/GenBank/DDBJ databases">
        <authorList>
            <person name="Kim H.J."/>
            <person name="Triplett B.A."/>
        </authorList>
    </citation>
    <scope>NUCLEOTIDE SEQUENCE [LARGE SCALE GENOMIC DNA]</scope>
    <source>
        <strain evidence="1 2">DSM 11445</strain>
    </source>
</reference>
<dbReference type="AlphaFoldDB" id="A0A239DBA5"/>
<dbReference type="OrthoDB" id="7866420at2"/>
<accession>A0A239DBA5</accession>
<proteinExistence type="predicted"/>
<evidence type="ECO:0000313" key="2">
    <source>
        <dbReference type="Proteomes" id="UP000198440"/>
    </source>
</evidence>
<name>A0A239DBA5_9RHOB</name>
<gene>
    <name evidence="1" type="ORF">SAMN04488078_101020</name>
</gene>
<dbReference type="Proteomes" id="UP000198440">
    <property type="component" value="Unassembled WGS sequence"/>
</dbReference>